<proteinExistence type="predicted"/>
<dbReference type="GO" id="GO:0005737">
    <property type="term" value="C:cytoplasm"/>
    <property type="evidence" value="ECO:0007669"/>
    <property type="project" value="TreeGrafter"/>
</dbReference>
<keyword evidence="5" id="KW-1185">Reference proteome</keyword>
<name>A0A927RC65_9BACL</name>
<accession>A0A927RC65</accession>
<dbReference type="SMART" id="SM00419">
    <property type="entry name" value="HTH_CRP"/>
    <property type="match status" value="1"/>
</dbReference>
<dbReference type="CDD" id="cd01941">
    <property type="entry name" value="YeiC_kinase_like"/>
    <property type="match status" value="1"/>
</dbReference>
<dbReference type="PROSITE" id="PS00584">
    <property type="entry name" value="PFKB_KINASES_2"/>
    <property type="match status" value="1"/>
</dbReference>
<dbReference type="InterPro" id="IPR001387">
    <property type="entry name" value="Cro/C1-type_HTH"/>
</dbReference>
<dbReference type="InterPro" id="IPR036390">
    <property type="entry name" value="WH_DNA-bd_sf"/>
</dbReference>
<dbReference type="InterPro" id="IPR011611">
    <property type="entry name" value="PfkB_dom"/>
</dbReference>
<dbReference type="SUPFAM" id="SSF53613">
    <property type="entry name" value="Ribokinase-like"/>
    <property type="match status" value="1"/>
</dbReference>
<sequence>MNDKETAIVELIRENPYLSQQEMADQLNMSRPALANLISGLTKRGIITGRAYILSRDNEIVCIGGANVDRKFHLNEGAQLGTSNPATMTVSVGGVARNIGENLGRLGSTIRLLTVAGNDADWQLIQQQSAVHMDVTAVGLLPGESTGSYSAVLSPDGELVVAMANMEVYESLSIAYIEAHERLIANATLAVIDLNCPKETVEYVKERALFHGTGLVIVPVSSPKMVRMPDNLEGVTWFICNQDEAETYTGIAIQNDEDWQLAVQGLLDVGAQNVAVTAGARGVMAGNTEGDILRFPAIQRATVEDVTGAGDAFVSGVLYGHLEGMDTREAIQRGLVNASKTLGSSYTVRPELSKAQIEIEMEEF</sequence>
<keyword evidence="1" id="KW-0808">Transferase</keyword>
<dbReference type="GO" id="GO:0006355">
    <property type="term" value="P:regulation of DNA-templated transcription"/>
    <property type="evidence" value="ECO:0007669"/>
    <property type="project" value="InterPro"/>
</dbReference>
<gene>
    <name evidence="4" type="ORF">H4683_001115</name>
</gene>
<dbReference type="AlphaFoldDB" id="A0A927RC65"/>
<dbReference type="CDD" id="cd00093">
    <property type="entry name" value="HTH_XRE"/>
    <property type="match status" value="1"/>
</dbReference>
<dbReference type="PANTHER" id="PTHR42909">
    <property type="entry name" value="ZGC:136858"/>
    <property type="match status" value="1"/>
</dbReference>
<dbReference type="GO" id="GO:0004730">
    <property type="term" value="F:pseudouridylate synthase activity"/>
    <property type="evidence" value="ECO:0007669"/>
    <property type="project" value="TreeGrafter"/>
</dbReference>
<dbReference type="Proteomes" id="UP000658225">
    <property type="component" value="Unassembled WGS sequence"/>
</dbReference>
<dbReference type="Pfam" id="PF00294">
    <property type="entry name" value="PfkB"/>
    <property type="match status" value="1"/>
</dbReference>
<dbReference type="PANTHER" id="PTHR42909:SF4">
    <property type="entry name" value="CARBOHYDRATE KINASE, PFKB FAMILY"/>
    <property type="match status" value="1"/>
</dbReference>
<evidence type="ECO:0000313" key="4">
    <source>
        <dbReference type="EMBL" id="MBE1554040.1"/>
    </source>
</evidence>
<evidence type="ECO:0000313" key="5">
    <source>
        <dbReference type="Proteomes" id="UP000658225"/>
    </source>
</evidence>
<evidence type="ECO:0000256" key="2">
    <source>
        <dbReference type="ARBA" id="ARBA00022777"/>
    </source>
</evidence>
<protein>
    <submittedName>
        <fullName evidence="4">Sugar/nucleoside kinase (Ribokinase family)</fullName>
    </submittedName>
</protein>
<comment type="caution">
    <text evidence="4">The sequence shown here is derived from an EMBL/GenBank/DDBJ whole genome shotgun (WGS) entry which is preliminary data.</text>
</comment>
<dbReference type="GO" id="GO:0003677">
    <property type="term" value="F:DNA binding"/>
    <property type="evidence" value="ECO:0007669"/>
    <property type="project" value="InterPro"/>
</dbReference>
<dbReference type="SUPFAM" id="SSF46785">
    <property type="entry name" value="Winged helix' DNA-binding domain"/>
    <property type="match status" value="1"/>
</dbReference>
<dbReference type="Gene3D" id="1.10.10.10">
    <property type="entry name" value="Winged helix-like DNA-binding domain superfamily/Winged helix DNA-binding domain"/>
    <property type="match status" value="1"/>
</dbReference>
<dbReference type="InterPro" id="IPR029056">
    <property type="entry name" value="Ribokinase-like"/>
</dbReference>
<dbReference type="InterPro" id="IPR002173">
    <property type="entry name" value="Carboh/pur_kinase_PfkB_CS"/>
</dbReference>
<evidence type="ECO:0000256" key="1">
    <source>
        <dbReference type="ARBA" id="ARBA00022679"/>
    </source>
</evidence>
<dbReference type="InterPro" id="IPR012318">
    <property type="entry name" value="HTH_CRP"/>
</dbReference>
<dbReference type="GO" id="GO:0016798">
    <property type="term" value="F:hydrolase activity, acting on glycosyl bonds"/>
    <property type="evidence" value="ECO:0007669"/>
    <property type="project" value="TreeGrafter"/>
</dbReference>
<keyword evidence="2 4" id="KW-0418">Kinase</keyword>
<organism evidence="4 5">
    <name type="scientific">Sporosarcina limicola</name>
    <dbReference type="NCBI Taxonomy" id="34101"/>
    <lineage>
        <taxon>Bacteria</taxon>
        <taxon>Bacillati</taxon>
        <taxon>Bacillota</taxon>
        <taxon>Bacilli</taxon>
        <taxon>Bacillales</taxon>
        <taxon>Caryophanaceae</taxon>
        <taxon>Sporosarcina</taxon>
    </lineage>
</organism>
<dbReference type="Pfam" id="PF13412">
    <property type="entry name" value="HTH_24"/>
    <property type="match status" value="1"/>
</dbReference>
<dbReference type="GO" id="GO:0016301">
    <property type="term" value="F:kinase activity"/>
    <property type="evidence" value="ECO:0007669"/>
    <property type="project" value="UniProtKB-KW"/>
</dbReference>
<dbReference type="Gene3D" id="3.40.1190.20">
    <property type="match status" value="1"/>
</dbReference>
<dbReference type="EMBL" id="JADBEL010000004">
    <property type="protein sequence ID" value="MBE1554040.1"/>
    <property type="molecule type" value="Genomic_DNA"/>
</dbReference>
<feature type="domain" description="HTH crp-type" evidence="3">
    <location>
        <begin position="10"/>
        <end position="56"/>
    </location>
</feature>
<dbReference type="InterPro" id="IPR036388">
    <property type="entry name" value="WH-like_DNA-bd_sf"/>
</dbReference>
<evidence type="ECO:0000259" key="3">
    <source>
        <dbReference type="SMART" id="SM00419"/>
    </source>
</evidence>
<reference evidence="4" key="1">
    <citation type="submission" date="2020-10" db="EMBL/GenBank/DDBJ databases">
        <title>Genomic Encyclopedia of Type Strains, Phase IV (KMG-IV): sequencing the most valuable type-strain genomes for metagenomic binning, comparative biology and taxonomic classification.</title>
        <authorList>
            <person name="Goeker M."/>
        </authorList>
    </citation>
    <scope>NUCLEOTIDE SEQUENCE</scope>
    <source>
        <strain evidence="4">DSM 13886</strain>
    </source>
</reference>